<keyword evidence="1" id="KW-1133">Transmembrane helix</keyword>
<keyword evidence="3" id="KW-1185">Reference proteome</keyword>
<keyword evidence="1" id="KW-0472">Membrane</keyword>
<feature type="transmembrane region" description="Helical" evidence="1">
    <location>
        <begin position="228"/>
        <end position="245"/>
    </location>
</feature>
<dbReference type="EMBL" id="JACOOH010000002">
    <property type="protein sequence ID" value="MBC5620587.1"/>
    <property type="molecule type" value="Genomic_DNA"/>
</dbReference>
<feature type="transmembrane region" description="Helical" evidence="1">
    <location>
        <begin position="167"/>
        <end position="186"/>
    </location>
</feature>
<feature type="transmembrane region" description="Helical" evidence="1">
    <location>
        <begin position="198"/>
        <end position="216"/>
    </location>
</feature>
<feature type="transmembrane region" description="Helical" evidence="1">
    <location>
        <begin position="112"/>
        <end position="135"/>
    </location>
</feature>
<feature type="transmembrane region" description="Helical" evidence="1">
    <location>
        <begin position="78"/>
        <end position="100"/>
    </location>
</feature>
<evidence type="ECO:0000313" key="3">
    <source>
        <dbReference type="Proteomes" id="UP000646484"/>
    </source>
</evidence>
<feature type="transmembrane region" description="Helical" evidence="1">
    <location>
        <begin position="288"/>
        <end position="307"/>
    </location>
</feature>
<feature type="transmembrane region" description="Helical" evidence="1">
    <location>
        <begin position="141"/>
        <end position="160"/>
    </location>
</feature>
<reference evidence="2 3" key="1">
    <citation type="submission" date="2020-08" db="EMBL/GenBank/DDBJ databases">
        <title>Genome public.</title>
        <authorList>
            <person name="Liu C."/>
            <person name="Sun Q."/>
        </authorList>
    </citation>
    <scope>NUCLEOTIDE SEQUENCE [LARGE SCALE GENOMIC DNA]</scope>
    <source>
        <strain evidence="2 3">NSJ-56</strain>
    </source>
</reference>
<gene>
    <name evidence="2" type="ORF">H8S64_05700</name>
</gene>
<feature type="transmembrane region" description="Helical" evidence="1">
    <location>
        <begin position="49"/>
        <end position="72"/>
    </location>
</feature>
<dbReference type="RefSeq" id="WP_186975311.1">
    <property type="nucleotide sequence ID" value="NZ_JACOOH010000002.1"/>
</dbReference>
<dbReference type="Proteomes" id="UP000646484">
    <property type="component" value="Unassembled WGS sequence"/>
</dbReference>
<organism evidence="2 3">
    <name type="scientific">Butyricimonas hominis</name>
    <dbReference type="NCBI Taxonomy" id="2763032"/>
    <lineage>
        <taxon>Bacteria</taxon>
        <taxon>Pseudomonadati</taxon>
        <taxon>Bacteroidota</taxon>
        <taxon>Bacteroidia</taxon>
        <taxon>Bacteroidales</taxon>
        <taxon>Odoribacteraceae</taxon>
        <taxon>Butyricimonas</taxon>
    </lineage>
</organism>
<feature type="transmembrane region" description="Helical" evidence="1">
    <location>
        <begin position="313"/>
        <end position="330"/>
    </location>
</feature>
<keyword evidence="1" id="KW-0812">Transmembrane</keyword>
<comment type="caution">
    <text evidence="2">The sequence shown here is derived from an EMBL/GenBank/DDBJ whole genome shotgun (WGS) entry which is preliminary data.</text>
</comment>
<accession>A0ABR7CY61</accession>
<evidence type="ECO:0000313" key="2">
    <source>
        <dbReference type="EMBL" id="MBC5620587.1"/>
    </source>
</evidence>
<feature type="transmembrane region" description="Helical" evidence="1">
    <location>
        <begin position="265"/>
        <end position="283"/>
    </location>
</feature>
<protein>
    <submittedName>
        <fullName evidence="2">DUF2157 domain-containing protein</fullName>
    </submittedName>
</protein>
<sequence length="355" mass="40523">MKLNKTQGDFLRGVIERWEAEGTITTDTANRLKTSYTVRPFEWKELAKYSFWIAVVCGVIAVGSVLADHFIMNFLEKLFLSSYGLASGVFAVLAALTYYWGWKRRQRLPYKIFSNETILFIGVVFTAVSIGYLGAAVDNGSGHFSLLLLLAALVYGFLGLRFSSSMVWVFALLSLGGWFGAETGYLTDWGHYFLGMNYPTRFAAFGAAILLCRFAVRGKRWFTDVDHATYVVGMLYLFISLWLLSIFGDTRSFARWYSMRQIELWYWNGLTLAASAIAAYIGLRRDDAVARGFGISFFLLGIYTLYFTLLWDVMHVALFFFVLAVSFWLLGRKAEKIWSLEFFARDARKVKEDMN</sequence>
<evidence type="ECO:0000256" key="1">
    <source>
        <dbReference type="SAM" id="Phobius"/>
    </source>
</evidence>
<proteinExistence type="predicted"/>
<name>A0ABR7CY61_9BACT</name>